<organism evidence="1 2">
    <name type="scientific">Aegilops tauschii subsp. strangulata</name>
    <name type="common">Goatgrass</name>
    <dbReference type="NCBI Taxonomy" id="200361"/>
    <lineage>
        <taxon>Eukaryota</taxon>
        <taxon>Viridiplantae</taxon>
        <taxon>Streptophyta</taxon>
        <taxon>Embryophyta</taxon>
        <taxon>Tracheophyta</taxon>
        <taxon>Spermatophyta</taxon>
        <taxon>Magnoliopsida</taxon>
        <taxon>Liliopsida</taxon>
        <taxon>Poales</taxon>
        <taxon>Poaceae</taxon>
        <taxon>BOP clade</taxon>
        <taxon>Pooideae</taxon>
        <taxon>Triticodae</taxon>
        <taxon>Triticeae</taxon>
        <taxon>Triticinae</taxon>
        <taxon>Aegilops</taxon>
    </lineage>
</organism>
<name>A0A453NAG9_AEGTS</name>
<protein>
    <submittedName>
        <fullName evidence="1">Uncharacterized protein</fullName>
    </submittedName>
</protein>
<dbReference type="EnsemblPlants" id="AET6Gv20292900.4">
    <property type="protein sequence ID" value="AET6Gv20292900.4"/>
    <property type="gene ID" value="AET6Gv20292900"/>
</dbReference>
<reference evidence="1" key="3">
    <citation type="journal article" date="2017" name="Nature">
        <title>Genome sequence of the progenitor of the wheat D genome Aegilops tauschii.</title>
        <authorList>
            <person name="Luo M.C."/>
            <person name="Gu Y.Q."/>
            <person name="Puiu D."/>
            <person name="Wang H."/>
            <person name="Twardziok S.O."/>
            <person name="Deal K.R."/>
            <person name="Huo N."/>
            <person name="Zhu T."/>
            <person name="Wang L."/>
            <person name="Wang Y."/>
            <person name="McGuire P.E."/>
            <person name="Liu S."/>
            <person name="Long H."/>
            <person name="Ramasamy R.K."/>
            <person name="Rodriguez J.C."/>
            <person name="Van S.L."/>
            <person name="Yuan L."/>
            <person name="Wang Z."/>
            <person name="Xia Z."/>
            <person name="Xiao L."/>
            <person name="Anderson O.D."/>
            <person name="Ouyang S."/>
            <person name="Liang Y."/>
            <person name="Zimin A.V."/>
            <person name="Pertea G."/>
            <person name="Qi P."/>
            <person name="Bennetzen J.L."/>
            <person name="Dai X."/>
            <person name="Dawson M.W."/>
            <person name="Muller H.G."/>
            <person name="Kugler K."/>
            <person name="Rivarola-Duarte L."/>
            <person name="Spannagl M."/>
            <person name="Mayer K.F.X."/>
            <person name="Lu F.H."/>
            <person name="Bevan M.W."/>
            <person name="Leroy P."/>
            <person name="Li P."/>
            <person name="You F.M."/>
            <person name="Sun Q."/>
            <person name="Liu Z."/>
            <person name="Lyons E."/>
            <person name="Wicker T."/>
            <person name="Salzberg S.L."/>
            <person name="Devos K.M."/>
            <person name="Dvorak J."/>
        </authorList>
    </citation>
    <scope>NUCLEOTIDE SEQUENCE [LARGE SCALE GENOMIC DNA]</scope>
    <source>
        <strain evidence="1">cv. AL8/78</strain>
    </source>
</reference>
<dbReference type="Proteomes" id="UP000015105">
    <property type="component" value="Chromosome 6D"/>
</dbReference>
<sequence length="59" mass="6472">MIRYLLSSIFYCAHVSILIQGTGSFYFVDQVLHGSAVDSITITTLMVQAQLTTSFLVGL</sequence>
<evidence type="ECO:0000313" key="1">
    <source>
        <dbReference type="EnsemblPlants" id="AET6Gv20292900.4"/>
    </source>
</evidence>
<keyword evidence="2" id="KW-1185">Reference proteome</keyword>
<dbReference type="Gramene" id="AET6Gv20292900.4">
    <property type="protein sequence ID" value="AET6Gv20292900.4"/>
    <property type="gene ID" value="AET6Gv20292900"/>
</dbReference>
<dbReference type="AlphaFoldDB" id="A0A453NAG9"/>
<evidence type="ECO:0000313" key="2">
    <source>
        <dbReference type="Proteomes" id="UP000015105"/>
    </source>
</evidence>
<accession>A0A453NAG9</accession>
<proteinExistence type="predicted"/>
<reference evidence="1" key="5">
    <citation type="journal article" date="2021" name="G3 (Bethesda)">
        <title>Aegilops tauschii genome assembly Aet v5.0 features greater sequence contiguity and improved annotation.</title>
        <authorList>
            <person name="Wang L."/>
            <person name="Zhu T."/>
            <person name="Rodriguez J.C."/>
            <person name="Deal K.R."/>
            <person name="Dubcovsky J."/>
            <person name="McGuire P.E."/>
            <person name="Lux T."/>
            <person name="Spannagl M."/>
            <person name="Mayer K.F.X."/>
            <person name="Baldrich P."/>
            <person name="Meyers B.C."/>
            <person name="Huo N."/>
            <person name="Gu Y.Q."/>
            <person name="Zhou H."/>
            <person name="Devos K.M."/>
            <person name="Bennetzen J.L."/>
            <person name="Unver T."/>
            <person name="Budak H."/>
            <person name="Gulick P.J."/>
            <person name="Galiba G."/>
            <person name="Kalapos B."/>
            <person name="Nelson D.R."/>
            <person name="Li P."/>
            <person name="You F.M."/>
            <person name="Luo M.C."/>
            <person name="Dvorak J."/>
        </authorList>
    </citation>
    <scope>NUCLEOTIDE SEQUENCE [LARGE SCALE GENOMIC DNA]</scope>
    <source>
        <strain evidence="1">cv. AL8/78</strain>
    </source>
</reference>
<reference evidence="2" key="1">
    <citation type="journal article" date="2014" name="Science">
        <title>Ancient hybridizations among the ancestral genomes of bread wheat.</title>
        <authorList>
            <consortium name="International Wheat Genome Sequencing Consortium,"/>
            <person name="Marcussen T."/>
            <person name="Sandve S.R."/>
            <person name="Heier L."/>
            <person name="Spannagl M."/>
            <person name="Pfeifer M."/>
            <person name="Jakobsen K.S."/>
            <person name="Wulff B.B."/>
            <person name="Steuernagel B."/>
            <person name="Mayer K.F."/>
            <person name="Olsen O.A."/>
        </authorList>
    </citation>
    <scope>NUCLEOTIDE SEQUENCE [LARGE SCALE GENOMIC DNA]</scope>
    <source>
        <strain evidence="2">cv. AL8/78</strain>
    </source>
</reference>
<reference evidence="2" key="2">
    <citation type="journal article" date="2017" name="Nat. Plants">
        <title>The Aegilops tauschii genome reveals multiple impacts of transposons.</title>
        <authorList>
            <person name="Zhao G."/>
            <person name="Zou C."/>
            <person name="Li K."/>
            <person name="Wang K."/>
            <person name="Li T."/>
            <person name="Gao L."/>
            <person name="Zhang X."/>
            <person name="Wang H."/>
            <person name="Yang Z."/>
            <person name="Liu X."/>
            <person name="Jiang W."/>
            <person name="Mao L."/>
            <person name="Kong X."/>
            <person name="Jiao Y."/>
            <person name="Jia J."/>
        </authorList>
    </citation>
    <scope>NUCLEOTIDE SEQUENCE [LARGE SCALE GENOMIC DNA]</scope>
    <source>
        <strain evidence="2">cv. AL8/78</strain>
    </source>
</reference>
<reference evidence="1" key="4">
    <citation type="submission" date="2019-03" db="UniProtKB">
        <authorList>
            <consortium name="EnsemblPlants"/>
        </authorList>
    </citation>
    <scope>IDENTIFICATION</scope>
</reference>